<keyword evidence="6" id="KW-1185">Reference proteome</keyword>
<protein>
    <recommendedName>
        <fullName evidence="4">HECT domain-containing protein</fullName>
    </recommendedName>
</protein>
<name>A0AAV6FZ67_9TELE</name>
<evidence type="ECO:0000313" key="5">
    <source>
        <dbReference type="EMBL" id="KAG5267077.1"/>
    </source>
</evidence>
<dbReference type="PROSITE" id="PS50237">
    <property type="entry name" value="HECT"/>
    <property type="match status" value="1"/>
</dbReference>
<keyword evidence="2 3" id="KW-0833">Ubl conjugation pathway</keyword>
<dbReference type="EMBL" id="JADWDJ010000018">
    <property type="protein sequence ID" value="KAG5267077.1"/>
    <property type="molecule type" value="Genomic_DNA"/>
</dbReference>
<dbReference type="Gene3D" id="3.90.1750.10">
    <property type="entry name" value="Hect, E3 ligase catalytic domains"/>
    <property type="match status" value="1"/>
</dbReference>
<comment type="caution">
    <text evidence="3">Lacks conserved residue(s) required for the propagation of feature annotation.</text>
</comment>
<dbReference type="GO" id="GO:0004842">
    <property type="term" value="F:ubiquitin-protein transferase activity"/>
    <property type="evidence" value="ECO:0007669"/>
    <property type="project" value="InterPro"/>
</dbReference>
<evidence type="ECO:0000256" key="3">
    <source>
        <dbReference type="PROSITE-ProRule" id="PRU00104"/>
    </source>
</evidence>
<evidence type="ECO:0000256" key="2">
    <source>
        <dbReference type="ARBA" id="ARBA00022786"/>
    </source>
</evidence>
<dbReference type="AlphaFoldDB" id="A0AAV6FZ67"/>
<keyword evidence="1" id="KW-0808">Transferase</keyword>
<feature type="domain" description="HECT" evidence="4">
    <location>
        <begin position="136"/>
        <end position="158"/>
    </location>
</feature>
<dbReference type="SUPFAM" id="SSF56204">
    <property type="entry name" value="Hect, E3 ligase catalytic domain"/>
    <property type="match status" value="1"/>
</dbReference>
<dbReference type="InterPro" id="IPR035983">
    <property type="entry name" value="Hect_E3_ubiquitin_ligase"/>
</dbReference>
<gene>
    <name evidence="5" type="ORF">AALO_G00239600</name>
</gene>
<dbReference type="Proteomes" id="UP000823561">
    <property type="component" value="Chromosome 18"/>
</dbReference>
<sequence length="250" mass="28475">MDIRRRGALMRSNLYLRPKISTSEPETSNPPDVEAPLEMEQPGVMARSVDQPGIIARENFYIISDADSDEEEVLLASPVRTDHDEGIDLVSILNGFRGDNCDPHESCVVVARRRHILTSACGALAKSFFHWHREPHVEFVGEMADDYGGPRREFFRLLNCNKYYTAVKLTAWSIVHNGPGPRSINRCVYKMMYGQRPDLASFDTGLLVEGFQAQHRTADEDLSRLKTLQGRLDRCLWCAHHIHGKDHRYP</sequence>
<dbReference type="InterPro" id="IPR000569">
    <property type="entry name" value="HECT_dom"/>
</dbReference>
<reference evidence="5" key="1">
    <citation type="submission" date="2020-10" db="EMBL/GenBank/DDBJ databases">
        <title>Chromosome-scale genome assembly of the Allis shad, Alosa alosa.</title>
        <authorList>
            <person name="Margot Z."/>
            <person name="Christophe K."/>
            <person name="Cabau C."/>
            <person name="Louis A."/>
            <person name="Berthelot C."/>
            <person name="Parey E."/>
            <person name="Roest Crollius H."/>
            <person name="Montfort J."/>
            <person name="Robinson-Rechavi M."/>
            <person name="Bucao C."/>
            <person name="Bouchez O."/>
            <person name="Gislard M."/>
            <person name="Lluch J."/>
            <person name="Milhes M."/>
            <person name="Lampietro C."/>
            <person name="Lopez Roques C."/>
            <person name="Donnadieu C."/>
            <person name="Braasch I."/>
            <person name="Desvignes T."/>
            <person name="Postlethwait J."/>
            <person name="Bobe J."/>
            <person name="Guiguen Y."/>
        </authorList>
    </citation>
    <scope>NUCLEOTIDE SEQUENCE</scope>
    <source>
        <strain evidence="5">M-15738</strain>
        <tissue evidence="5">Blood</tissue>
    </source>
</reference>
<proteinExistence type="predicted"/>
<comment type="caution">
    <text evidence="5">The sequence shown here is derived from an EMBL/GenBank/DDBJ whole genome shotgun (WGS) entry which is preliminary data.</text>
</comment>
<organism evidence="5 6">
    <name type="scientific">Alosa alosa</name>
    <name type="common">allis shad</name>
    <dbReference type="NCBI Taxonomy" id="278164"/>
    <lineage>
        <taxon>Eukaryota</taxon>
        <taxon>Metazoa</taxon>
        <taxon>Chordata</taxon>
        <taxon>Craniata</taxon>
        <taxon>Vertebrata</taxon>
        <taxon>Euteleostomi</taxon>
        <taxon>Actinopterygii</taxon>
        <taxon>Neopterygii</taxon>
        <taxon>Teleostei</taxon>
        <taxon>Clupei</taxon>
        <taxon>Clupeiformes</taxon>
        <taxon>Clupeoidei</taxon>
        <taxon>Clupeidae</taxon>
        <taxon>Alosa</taxon>
    </lineage>
</organism>
<accession>A0AAV6FZ67</accession>
<evidence type="ECO:0000256" key="1">
    <source>
        <dbReference type="ARBA" id="ARBA00022679"/>
    </source>
</evidence>
<evidence type="ECO:0000259" key="4">
    <source>
        <dbReference type="PROSITE" id="PS50237"/>
    </source>
</evidence>
<evidence type="ECO:0000313" key="6">
    <source>
        <dbReference type="Proteomes" id="UP000823561"/>
    </source>
</evidence>